<evidence type="ECO:0000256" key="3">
    <source>
        <dbReference type="ARBA" id="ARBA00023163"/>
    </source>
</evidence>
<dbReference type="InterPro" id="IPR036388">
    <property type="entry name" value="WH-like_DNA-bd_sf"/>
</dbReference>
<dbReference type="PANTHER" id="PTHR42756:SF1">
    <property type="entry name" value="TRANSCRIPTIONAL REPRESSOR OF EMRAB OPERON"/>
    <property type="match status" value="1"/>
</dbReference>
<accession>A0A1J6WXD5</accession>
<dbReference type="GO" id="GO:0003677">
    <property type="term" value="F:DNA binding"/>
    <property type="evidence" value="ECO:0007669"/>
    <property type="project" value="UniProtKB-KW"/>
</dbReference>
<sequence length="151" mass="17609">MKEVKVLKNEEEEVLIHCLYFTASRFARNITKLAEKFLDAGDLAPSYFYMIMVVHFHPEITQKELCRKLSIAPSTSTRFIDKLEKKQLVSRKMSGKQTFISLTQEGEAVYSQFRVSIKELFDDYSETLGRDFSLNLSRMLHEASNKLEKEE</sequence>
<evidence type="ECO:0000256" key="2">
    <source>
        <dbReference type="ARBA" id="ARBA00023125"/>
    </source>
</evidence>
<keyword evidence="3" id="KW-0804">Transcription</keyword>
<evidence type="ECO:0000313" key="6">
    <source>
        <dbReference type="Proteomes" id="UP000182062"/>
    </source>
</evidence>
<keyword evidence="6" id="KW-1185">Reference proteome</keyword>
<evidence type="ECO:0000313" key="5">
    <source>
        <dbReference type="EMBL" id="OIU70545.1"/>
    </source>
</evidence>
<reference evidence="5 6" key="1">
    <citation type="submission" date="2016-09" db="EMBL/GenBank/DDBJ databases">
        <title>Bacillus aquimaris SAMM genome sequence reveals colonization and biosurfactant production capacities.</title>
        <authorList>
            <person name="Waghmode S.R."/>
            <person name="Suryavanshi M.V."/>
        </authorList>
    </citation>
    <scope>NUCLEOTIDE SEQUENCE [LARGE SCALE GENOMIC DNA]</scope>
    <source>
        <strain evidence="5 6">SAMM</strain>
    </source>
</reference>
<dbReference type="SUPFAM" id="SSF46785">
    <property type="entry name" value="Winged helix' DNA-binding domain"/>
    <property type="match status" value="1"/>
</dbReference>
<evidence type="ECO:0000259" key="4">
    <source>
        <dbReference type="PROSITE" id="PS50995"/>
    </source>
</evidence>
<dbReference type="InterPro" id="IPR036390">
    <property type="entry name" value="WH_DNA-bd_sf"/>
</dbReference>
<keyword evidence="2" id="KW-0238">DNA-binding</keyword>
<dbReference type="SMART" id="SM00347">
    <property type="entry name" value="HTH_MARR"/>
    <property type="match status" value="1"/>
</dbReference>
<dbReference type="Proteomes" id="UP000182062">
    <property type="component" value="Unassembled WGS sequence"/>
</dbReference>
<keyword evidence="1" id="KW-0805">Transcription regulation</keyword>
<dbReference type="AlphaFoldDB" id="A0A1J6WXD5"/>
<dbReference type="GO" id="GO:0003700">
    <property type="term" value="F:DNA-binding transcription factor activity"/>
    <property type="evidence" value="ECO:0007669"/>
    <property type="project" value="InterPro"/>
</dbReference>
<evidence type="ECO:0000256" key="1">
    <source>
        <dbReference type="ARBA" id="ARBA00023015"/>
    </source>
</evidence>
<gene>
    <name evidence="5" type="ORF">BHE18_12360</name>
</gene>
<dbReference type="InterPro" id="IPR000835">
    <property type="entry name" value="HTH_MarR-typ"/>
</dbReference>
<dbReference type="PROSITE" id="PS50995">
    <property type="entry name" value="HTH_MARR_2"/>
    <property type="match status" value="1"/>
</dbReference>
<name>A0A1J6WXD5_9BACI</name>
<proteinExistence type="predicted"/>
<dbReference type="Gene3D" id="1.10.10.10">
    <property type="entry name" value="Winged helix-like DNA-binding domain superfamily/Winged helix DNA-binding domain"/>
    <property type="match status" value="1"/>
</dbReference>
<organism evidence="5 6">
    <name type="scientific">Rossellomorea aquimaris</name>
    <dbReference type="NCBI Taxonomy" id="189382"/>
    <lineage>
        <taxon>Bacteria</taxon>
        <taxon>Bacillati</taxon>
        <taxon>Bacillota</taxon>
        <taxon>Bacilli</taxon>
        <taxon>Bacillales</taxon>
        <taxon>Bacillaceae</taxon>
        <taxon>Rossellomorea</taxon>
    </lineage>
</organism>
<protein>
    <submittedName>
        <fullName evidence="5">MarR family transcriptional regulator</fullName>
    </submittedName>
</protein>
<dbReference type="EMBL" id="MINN01000106">
    <property type="protein sequence ID" value="OIU70545.1"/>
    <property type="molecule type" value="Genomic_DNA"/>
</dbReference>
<comment type="caution">
    <text evidence="5">The sequence shown here is derived from an EMBL/GenBank/DDBJ whole genome shotgun (WGS) entry which is preliminary data.</text>
</comment>
<feature type="domain" description="HTH marR-type" evidence="4">
    <location>
        <begin position="12"/>
        <end position="149"/>
    </location>
</feature>
<dbReference type="Pfam" id="PF01047">
    <property type="entry name" value="MarR"/>
    <property type="match status" value="1"/>
</dbReference>
<dbReference type="PANTHER" id="PTHR42756">
    <property type="entry name" value="TRANSCRIPTIONAL REGULATOR, MARR"/>
    <property type="match status" value="1"/>
</dbReference>